<keyword evidence="3" id="KW-1185">Reference proteome</keyword>
<keyword evidence="1" id="KW-0732">Signal</keyword>
<feature type="chain" id="PRO_5046212685" description="Preprotein translocase subunit YajC" evidence="1">
    <location>
        <begin position="22"/>
        <end position="534"/>
    </location>
</feature>
<evidence type="ECO:0000313" key="2">
    <source>
        <dbReference type="EMBL" id="WNO52799.1"/>
    </source>
</evidence>
<evidence type="ECO:0000313" key="3">
    <source>
        <dbReference type="Proteomes" id="UP001302249"/>
    </source>
</evidence>
<accession>A0ABZ0B5Y5</accession>
<evidence type="ECO:0008006" key="4">
    <source>
        <dbReference type="Google" id="ProtNLM"/>
    </source>
</evidence>
<feature type="signal peptide" evidence="1">
    <location>
        <begin position="1"/>
        <end position="21"/>
    </location>
</feature>
<dbReference type="SUPFAM" id="SSF56935">
    <property type="entry name" value="Porins"/>
    <property type="match status" value="1"/>
</dbReference>
<dbReference type="Proteomes" id="UP001302249">
    <property type="component" value="Chromosome"/>
</dbReference>
<organism evidence="2 3">
    <name type="scientific">Stakelama saccharophila</name>
    <dbReference type="NCBI Taxonomy" id="3075605"/>
    <lineage>
        <taxon>Bacteria</taxon>
        <taxon>Pseudomonadati</taxon>
        <taxon>Pseudomonadota</taxon>
        <taxon>Alphaproteobacteria</taxon>
        <taxon>Sphingomonadales</taxon>
        <taxon>Sphingomonadaceae</taxon>
        <taxon>Stakelama</taxon>
    </lineage>
</organism>
<proteinExistence type="predicted"/>
<sequence length="534" mass="56893">MKGLACLIFLLTLPAAFPAHAQERQITPHVEIGQVLTADLQSGDVLTYTTLGAGVDASIHTRRVEVQLSYQYEHRIAWDDDIGDSDVHSGLARAAVDVARGVTLEGGAIATRARSDIRGPAPGNLAGNVDNVAQVFSGYVGPNVQTQVGPASLSALYRLGYTKVEAPSAFDLPDGQQRRDYYDDSVGQLAMASIGVPAGRIAPIGMTLSAAAEREDAGQLDQRYTGAFVRGDIVLPVSRVLALVAGAGWEDIRISQRDPLLDGDGDPVLDGHGRFVTDPDSPRRIAYETDNPLFWDAGVLWRPSRRTTLEARVGRRYDSWTYTGSLSHQIGPGSGLQVGVYDQVQSFGRQLNGALADLPTRFNTAPDTFGDNYNGCVFGTVGNAAGGCLNGIFQSIVTANYRARGVDAVAAFNRAGNRFGVGLGYANRRFYAPDAADQGFLIDGLEDEGYYAQAFYARSLTAQSSFSANVYANHFRSGVVAAPDVTGLGGTASYYRNFGRLNAIASAGIYAFDSEGPDNDDVSAQAEVALGYVF</sequence>
<name>A0ABZ0B5Y5_9SPHN</name>
<gene>
    <name evidence="2" type="ORF">RPR59_10045</name>
</gene>
<evidence type="ECO:0000256" key="1">
    <source>
        <dbReference type="SAM" id="SignalP"/>
    </source>
</evidence>
<dbReference type="EMBL" id="CP135076">
    <property type="protein sequence ID" value="WNO52799.1"/>
    <property type="molecule type" value="Genomic_DNA"/>
</dbReference>
<protein>
    <recommendedName>
        <fullName evidence="4">Preprotein translocase subunit YajC</fullName>
    </recommendedName>
</protein>
<dbReference type="RefSeq" id="WP_313913615.1">
    <property type="nucleotide sequence ID" value="NZ_CP135076.1"/>
</dbReference>
<reference evidence="2 3" key="1">
    <citation type="submission" date="2023-09" db="EMBL/GenBank/DDBJ databases">
        <authorList>
            <person name="Rey-Velasco X."/>
        </authorList>
    </citation>
    <scope>NUCLEOTIDE SEQUENCE [LARGE SCALE GENOMIC DNA]</scope>
    <source>
        <strain evidence="2 3">W311</strain>
    </source>
</reference>